<reference evidence="1" key="1">
    <citation type="journal article" date="2014" name="Int. J. Syst. Evol. Microbiol.">
        <title>Complete genome sequence of Corynebacterium casei LMG S-19264T (=DSM 44701T), isolated from a smear-ripened cheese.</title>
        <authorList>
            <consortium name="US DOE Joint Genome Institute (JGI-PGF)"/>
            <person name="Walter F."/>
            <person name="Albersmeier A."/>
            <person name="Kalinowski J."/>
            <person name="Ruckert C."/>
        </authorList>
    </citation>
    <scope>NUCLEOTIDE SEQUENCE</scope>
    <source>
        <strain evidence="1">CGMCC 1.12827</strain>
    </source>
</reference>
<dbReference type="EMBL" id="BMGC01000024">
    <property type="protein sequence ID" value="GGB39682.1"/>
    <property type="molecule type" value="Genomic_DNA"/>
</dbReference>
<dbReference type="Proteomes" id="UP000621454">
    <property type="component" value="Unassembled WGS sequence"/>
</dbReference>
<sequence length="147" mass="15399">MLCKILNFTYNPTSVARLERATSGDCGTGSYNSNGFVSVSDGTNSQEYVTFPTNAINYNSTAVVATKGKFAVGDMSSGKNGDGQRFGSAANAESITDVPELILSYGTEGQVGYIRAADIERRTGAAVTLYKSDGHTPIGVFAVSSDQ</sequence>
<comment type="caution">
    <text evidence="1">The sequence shown here is derived from an EMBL/GenBank/DDBJ whole genome shotgun (WGS) entry which is preliminary data.</text>
</comment>
<proteinExistence type="predicted"/>
<organism evidence="1 2">
    <name type="scientific">Gordonia jinhuaensis</name>
    <dbReference type="NCBI Taxonomy" id="1517702"/>
    <lineage>
        <taxon>Bacteria</taxon>
        <taxon>Bacillati</taxon>
        <taxon>Actinomycetota</taxon>
        <taxon>Actinomycetes</taxon>
        <taxon>Mycobacteriales</taxon>
        <taxon>Gordoniaceae</taxon>
        <taxon>Gordonia</taxon>
    </lineage>
</organism>
<gene>
    <name evidence="1" type="ORF">GCM10011489_29180</name>
</gene>
<protein>
    <submittedName>
        <fullName evidence="1">Uncharacterized protein</fullName>
    </submittedName>
</protein>
<name>A0A916TDT9_9ACTN</name>
<reference evidence="1" key="2">
    <citation type="submission" date="2020-09" db="EMBL/GenBank/DDBJ databases">
        <authorList>
            <person name="Sun Q."/>
            <person name="Zhou Y."/>
        </authorList>
    </citation>
    <scope>NUCLEOTIDE SEQUENCE</scope>
    <source>
        <strain evidence="1">CGMCC 1.12827</strain>
    </source>
</reference>
<keyword evidence="2" id="KW-1185">Reference proteome</keyword>
<accession>A0A916TDT9</accession>
<dbReference type="AlphaFoldDB" id="A0A916TDT9"/>
<evidence type="ECO:0000313" key="2">
    <source>
        <dbReference type="Proteomes" id="UP000621454"/>
    </source>
</evidence>
<evidence type="ECO:0000313" key="1">
    <source>
        <dbReference type="EMBL" id="GGB39682.1"/>
    </source>
</evidence>